<dbReference type="EMBL" id="PDDY01000004">
    <property type="protein sequence ID" value="PEH40090.1"/>
    <property type="molecule type" value="Genomic_DNA"/>
</dbReference>
<evidence type="ECO:0000313" key="2">
    <source>
        <dbReference type="Proteomes" id="UP000220629"/>
    </source>
</evidence>
<dbReference type="RefSeq" id="WP_013699780.1">
    <property type="nucleotide sequence ID" value="NZ_CADEQB010000007.1"/>
</dbReference>
<reference evidence="2" key="1">
    <citation type="submission" date="2017-09" db="EMBL/GenBank/DDBJ databases">
        <title>FDA dAtabase for Regulatory Grade micrObial Sequences (FDA-ARGOS): Supporting development and validation of Infectious Disease Dx tests.</title>
        <authorList>
            <person name="Minogue T."/>
            <person name="Wolcott M."/>
            <person name="Wasieloski L."/>
            <person name="Aguilar W."/>
            <person name="Moore D."/>
            <person name="Tallon L."/>
            <person name="Sadzewicz L."/>
            <person name="Ott S."/>
            <person name="Zhao X."/>
            <person name="Nagaraj S."/>
            <person name="Vavikolanu K."/>
            <person name="Aluvathingal J."/>
            <person name="Nadendla S."/>
            <person name="Sichtig H."/>
        </authorList>
    </citation>
    <scope>NUCLEOTIDE SEQUENCE [LARGE SCALE GENOMIC DNA]</scope>
    <source>
        <strain evidence="2">FDAARGOS_390</strain>
    </source>
</reference>
<dbReference type="Proteomes" id="UP000220629">
    <property type="component" value="Unassembled WGS sequence"/>
</dbReference>
<gene>
    <name evidence="1" type="ORF">CRM94_18360</name>
</gene>
<organism evidence="1 2">
    <name type="scientific">Burkholderia gladioli</name>
    <name type="common">Pseudomonas marginata</name>
    <name type="synonym">Phytomonas marginata</name>
    <dbReference type="NCBI Taxonomy" id="28095"/>
    <lineage>
        <taxon>Bacteria</taxon>
        <taxon>Pseudomonadati</taxon>
        <taxon>Pseudomonadota</taxon>
        <taxon>Betaproteobacteria</taxon>
        <taxon>Burkholderiales</taxon>
        <taxon>Burkholderiaceae</taxon>
        <taxon>Burkholderia</taxon>
    </lineage>
</organism>
<sequence>MPSVAWAWRGWCLAALLLARGAQAGCVDELAQARLIGAGDFCVLGICLYDARLYASRAPVDLDAPFALELSYRRHFSRKQLVGAGMHELDRLAGGALTDEVRSAWQADMVRAFDDVGPGDSLCGVYLPGQGARFYRNGQPGAAVDDPVFAKAFFSIWLDPRTRAQALRRKLLGEAAP</sequence>
<dbReference type="Pfam" id="PF16036">
    <property type="entry name" value="Chalcone_3"/>
    <property type="match status" value="1"/>
</dbReference>
<dbReference type="InterPro" id="IPR016087">
    <property type="entry name" value="Chalcone_isomerase"/>
</dbReference>
<proteinExistence type="predicted"/>
<accession>A0A2A7SA20</accession>
<comment type="caution">
    <text evidence="1">The sequence shown here is derived from an EMBL/GenBank/DDBJ whole genome shotgun (WGS) entry which is preliminary data.</text>
</comment>
<protein>
    <submittedName>
        <fullName evidence="1">Uncharacterized protein</fullName>
    </submittedName>
</protein>
<name>A0A2A7SA20_BURGA</name>
<evidence type="ECO:0000313" key="1">
    <source>
        <dbReference type="EMBL" id="PEH40090.1"/>
    </source>
</evidence>
<dbReference type="AlphaFoldDB" id="A0A2A7SA20"/>
<dbReference type="OMA" id="ATRDQWQ"/>